<name>A0A553QJT5_9TELE</name>
<evidence type="ECO:0000313" key="3">
    <source>
        <dbReference type="Proteomes" id="UP000316079"/>
    </source>
</evidence>
<accession>A0A553QJT5</accession>
<protein>
    <submittedName>
        <fullName evidence="2">Uncharacterized protein</fullName>
    </submittedName>
</protein>
<gene>
    <name evidence="2" type="ORF">DNTS_005820</name>
</gene>
<feature type="coiled-coil region" evidence="1">
    <location>
        <begin position="22"/>
        <end position="49"/>
    </location>
</feature>
<reference evidence="2 3" key="1">
    <citation type="journal article" date="2019" name="Sci. Data">
        <title>Hybrid genome assembly and annotation of Danionella translucida.</title>
        <authorList>
            <person name="Kadobianskyi M."/>
            <person name="Schulze L."/>
            <person name="Schuelke M."/>
            <person name="Judkewitz B."/>
        </authorList>
    </citation>
    <scope>NUCLEOTIDE SEQUENCE [LARGE SCALE GENOMIC DNA]</scope>
    <source>
        <strain evidence="2 3">Bolton</strain>
    </source>
</reference>
<comment type="caution">
    <text evidence="2">The sequence shown here is derived from an EMBL/GenBank/DDBJ whole genome shotgun (WGS) entry which is preliminary data.</text>
</comment>
<keyword evidence="1" id="KW-0175">Coiled coil</keyword>
<organism evidence="2 3">
    <name type="scientific">Danionella cerebrum</name>
    <dbReference type="NCBI Taxonomy" id="2873325"/>
    <lineage>
        <taxon>Eukaryota</taxon>
        <taxon>Metazoa</taxon>
        <taxon>Chordata</taxon>
        <taxon>Craniata</taxon>
        <taxon>Vertebrata</taxon>
        <taxon>Euteleostomi</taxon>
        <taxon>Actinopterygii</taxon>
        <taxon>Neopterygii</taxon>
        <taxon>Teleostei</taxon>
        <taxon>Ostariophysi</taxon>
        <taxon>Cypriniformes</taxon>
        <taxon>Danionidae</taxon>
        <taxon>Danioninae</taxon>
        <taxon>Danionella</taxon>
    </lineage>
</organism>
<keyword evidence="3" id="KW-1185">Reference proteome</keyword>
<dbReference type="InterPro" id="IPR038826">
    <property type="entry name" value="CCDC178"/>
</dbReference>
<proteinExistence type="predicted"/>
<feature type="non-terminal residue" evidence="2">
    <location>
        <position position="1"/>
    </location>
</feature>
<evidence type="ECO:0000313" key="2">
    <source>
        <dbReference type="EMBL" id="TRY90212.1"/>
    </source>
</evidence>
<dbReference type="PANTHER" id="PTHR35088">
    <property type="entry name" value="COILED-COIL DOMAIN-CONTAINING PROTEIN 178"/>
    <property type="match status" value="1"/>
</dbReference>
<dbReference type="AlphaFoldDB" id="A0A553QJT5"/>
<dbReference type="EMBL" id="SRMA01025870">
    <property type="protein sequence ID" value="TRY90212.1"/>
    <property type="molecule type" value="Genomic_DNA"/>
</dbReference>
<dbReference type="Proteomes" id="UP000316079">
    <property type="component" value="Unassembled WGS sequence"/>
</dbReference>
<dbReference type="PANTHER" id="PTHR35088:SF1">
    <property type="entry name" value="COILED-COIL DOMAIN-CONTAINING PROTEIN 178"/>
    <property type="match status" value="1"/>
</dbReference>
<evidence type="ECO:0000256" key="1">
    <source>
        <dbReference type="SAM" id="Coils"/>
    </source>
</evidence>
<dbReference type="OrthoDB" id="10010556at2759"/>
<feature type="non-terminal residue" evidence="2">
    <location>
        <position position="109"/>
    </location>
</feature>
<sequence length="109" mass="12899">KQQGENNLSELDSVLHQKGHGLSILREQNKDLEFEIQDVERRTNESKQTVRKIAIDQEHIKLKIVLSEKQWKPVKDELQKVSVQHGDTKGELERLERQSFLEDMRTRVR</sequence>